<dbReference type="AlphaFoldDB" id="A0A9P6IJY2"/>
<proteinExistence type="predicted"/>
<evidence type="ECO:0000313" key="3">
    <source>
        <dbReference type="Proteomes" id="UP000749646"/>
    </source>
</evidence>
<dbReference type="EMBL" id="JAAAHW010010609">
    <property type="protein sequence ID" value="KAF9924306.1"/>
    <property type="molecule type" value="Genomic_DNA"/>
</dbReference>
<sequence length="180" mass="20761">MTYDFSDAERIGFELAVQECYGQDVDLSGTARSKHHKEFNRTVSEVYRKYPKAARWLKWHLNPSRAKYFFPATSSYENITLSKDTNAQESLGAVFRRSAPKPKPSIGGVLDHSYRFTTLIEQEYTMVSDGENDRKTRAREPPEDSETEVPENSEPECPDHPEAENRESEFEIDWNTFGIP</sequence>
<comment type="caution">
    <text evidence="2">The sequence shown here is derived from an EMBL/GenBank/DDBJ whole genome shotgun (WGS) entry which is preliminary data.</text>
</comment>
<reference evidence="2" key="1">
    <citation type="journal article" date="2020" name="Fungal Divers.">
        <title>Resolving the Mortierellaceae phylogeny through synthesis of multi-gene phylogenetics and phylogenomics.</title>
        <authorList>
            <person name="Vandepol N."/>
            <person name="Liber J."/>
            <person name="Desiro A."/>
            <person name="Na H."/>
            <person name="Kennedy M."/>
            <person name="Barry K."/>
            <person name="Grigoriev I.V."/>
            <person name="Miller A.N."/>
            <person name="O'Donnell K."/>
            <person name="Stajich J.E."/>
            <person name="Bonito G."/>
        </authorList>
    </citation>
    <scope>NUCLEOTIDE SEQUENCE</scope>
    <source>
        <strain evidence="2">MES-2147</strain>
    </source>
</reference>
<dbReference type="OrthoDB" id="2447802at2759"/>
<organism evidence="2 3">
    <name type="scientific">Modicella reniformis</name>
    <dbReference type="NCBI Taxonomy" id="1440133"/>
    <lineage>
        <taxon>Eukaryota</taxon>
        <taxon>Fungi</taxon>
        <taxon>Fungi incertae sedis</taxon>
        <taxon>Mucoromycota</taxon>
        <taxon>Mortierellomycotina</taxon>
        <taxon>Mortierellomycetes</taxon>
        <taxon>Mortierellales</taxon>
        <taxon>Mortierellaceae</taxon>
        <taxon>Modicella</taxon>
    </lineage>
</organism>
<gene>
    <name evidence="2" type="ORF">BGZ65_008420</name>
</gene>
<evidence type="ECO:0000313" key="2">
    <source>
        <dbReference type="EMBL" id="KAF9924306.1"/>
    </source>
</evidence>
<dbReference type="Proteomes" id="UP000749646">
    <property type="component" value="Unassembled WGS sequence"/>
</dbReference>
<feature type="compositionally biased region" description="Basic and acidic residues" evidence="1">
    <location>
        <begin position="157"/>
        <end position="169"/>
    </location>
</feature>
<name>A0A9P6IJY2_9FUNG</name>
<accession>A0A9P6IJY2</accession>
<evidence type="ECO:0000256" key="1">
    <source>
        <dbReference type="SAM" id="MobiDB-lite"/>
    </source>
</evidence>
<keyword evidence="3" id="KW-1185">Reference proteome</keyword>
<feature type="region of interest" description="Disordered" evidence="1">
    <location>
        <begin position="125"/>
        <end position="180"/>
    </location>
</feature>
<feature type="compositionally biased region" description="Basic and acidic residues" evidence="1">
    <location>
        <begin position="131"/>
        <end position="142"/>
    </location>
</feature>
<feature type="compositionally biased region" description="Acidic residues" evidence="1">
    <location>
        <begin position="143"/>
        <end position="156"/>
    </location>
</feature>
<protein>
    <submittedName>
        <fullName evidence="2">Uncharacterized protein</fullName>
    </submittedName>
</protein>